<dbReference type="Proteomes" id="UP000053961">
    <property type="component" value="Unassembled WGS sequence"/>
</dbReference>
<dbReference type="EMBL" id="LGHB01000007">
    <property type="protein sequence ID" value="KUK96830.1"/>
    <property type="molecule type" value="Genomic_DNA"/>
</dbReference>
<evidence type="ECO:0000313" key="2">
    <source>
        <dbReference type="EMBL" id="KUK96830.1"/>
    </source>
</evidence>
<accession>A0A101FUZ4</accession>
<evidence type="ECO:0000313" key="1">
    <source>
        <dbReference type="EMBL" id="KUK44807.1"/>
    </source>
</evidence>
<reference evidence="3 4" key="2">
    <citation type="journal article" date="2015" name="MBio">
        <title>Genome-Resolved Metagenomic Analysis Reveals Roles for Candidate Phyla and Other Microbial Community Members in Biogeochemical Transformations in Oil Reservoirs.</title>
        <authorList>
            <person name="Hu P."/>
            <person name="Tom L."/>
            <person name="Singh A."/>
            <person name="Thomas B.C."/>
            <person name="Baker B.J."/>
            <person name="Piceno Y.M."/>
            <person name="Andersen G.L."/>
            <person name="Banfield J.F."/>
        </authorList>
    </citation>
    <scope>NUCLEOTIDE SEQUENCE [LARGE SCALE GENOMIC DNA]</scope>
    <source>
        <strain evidence="1">57_489</strain>
    </source>
</reference>
<protein>
    <submittedName>
        <fullName evidence="1">Uncharacterized protein</fullName>
    </submittedName>
</protein>
<gene>
    <name evidence="1" type="ORF">XD72_0842</name>
    <name evidence="2" type="ORF">XE07_0781</name>
</gene>
<organism evidence="1 4">
    <name type="scientific">Methanothrix harundinacea</name>
    <dbReference type="NCBI Taxonomy" id="301375"/>
    <lineage>
        <taxon>Archaea</taxon>
        <taxon>Methanobacteriati</taxon>
        <taxon>Methanobacteriota</taxon>
        <taxon>Stenosarchaea group</taxon>
        <taxon>Methanomicrobia</taxon>
        <taxon>Methanotrichales</taxon>
        <taxon>Methanotrichaceae</taxon>
        <taxon>Methanothrix</taxon>
    </lineage>
</organism>
<reference evidence="2" key="1">
    <citation type="journal article" date="2015" name="MBio">
        <title>Genome-resolved metagenomic analysis reveals roles for candidate phyla and other microbial community members in biogeochemical transformations in oil reservoirs.</title>
        <authorList>
            <person name="Hu P."/>
            <person name="Tom L."/>
            <person name="Singh A."/>
            <person name="Thomas B.C."/>
            <person name="Baker B.J."/>
            <person name="Piceno Y.M."/>
            <person name="Andersen G.L."/>
            <person name="Banfield J.F."/>
        </authorList>
    </citation>
    <scope>NUCLEOTIDE SEQUENCE [LARGE SCALE GENOMIC DNA]</scope>
    <source>
        <strain evidence="2">56_747</strain>
    </source>
</reference>
<dbReference type="EMBL" id="LGFT01000015">
    <property type="protein sequence ID" value="KUK44807.1"/>
    <property type="molecule type" value="Genomic_DNA"/>
</dbReference>
<comment type="caution">
    <text evidence="1">The sequence shown here is derived from an EMBL/GenBank/DDBJ whole genome shotgun (WGS) entry which is preliminary data.</text>
</comment>
<name>A0A101FUZ4_9EURY</name>
<evidence type="ECO:0000313" key="4">
    <source>
        <dbReference type="Proteomes" id="UP000057043"/>
    </source>
</evidence>
<sequence>MTKIEGYWELTESYLDKRADSGLITPAIRGDIIDVSKCRHPERLAERIEMTWLNQTKTLRLQSIHNHGGEKQGDPFLWLAEIVTFTESELKKIFQDDGLQLCDSSY</sequence>
<proteinExistence type="predicted"/>
<dbReference type="PATRIC" id="fig|301375.6.peg.2083"/>
<dbReference type="AlphaFoldDB" id="A0A101FUZ4"/>
<dbReference type="Proteomes" id="UP000057043">
    <property type="component" value="Unassembled WGS sequence"/>
</dbReference>
<evidence type="ECO:0000313" key="3">
    <source>
        <dbReference type="Proteomes" id="UP000053961"/>
    </source>
</evidence>